<reference evidence="2 3" key="1">
    <citation type="submission" date="2018-08" db="EMBL/GenBank/DDBJ databases">
        <title>Whole Genome Sequence of the Moderate Halophilic Marine Bacterium Marinobacter litoralis Sw-45.</title>
        <authorList>
            <person name="Musa H."/>
        </authorList>
    </citation>
    <scope>NUCLEOTIDE SEQUENCE [LARGE SCALE GENOMIC DNA]</scope>
    <source>
        <strain evidence="2 3">Sw-45</strain>
    </source>
</reference>
<dbReference type="EC" id="3.-.-.-" evidence="2"/>
<dbReference type="RefSeq" id="WP_114333718.1">
    <property type="nucleotide sequence ID" value="NZ_QMDL01000001.1"/>
</dbReference>
<dbReference type="Gene3D" id="3.90.190.10">
    <property type="entry name" value="Protein tyrosine phosphatase superfamily"/>
    <property type="match status" value="1"/>
</dbReference>
<evidence type="ECO:0000313" key="3">
    <source>
        <dbReference type="Proteomes" id="UP000265903"/>
    </source>
</evidence>
<keyword evidence="2" id="KW-0378">Hydrolase</keyword>
<dbReference type="NCBIfam" id="TIGR01244">
    <property type="entry name" value="TIGR01244 family sulfur transferase"/>
    <property type="match status" value="1"/>
</dbReference>
<feature type="domain" description="Beta-lactamase hydrolase-like protein phosphatase-like" evidence="1">
    <location>
        <begin position="2"/>
        <end position="109"/>
    </location>
</feature>
<gene>
    <name evidence="2" type="primary">blh</name>
    <name evidence="2" type="ORF">DOQ08_00950</name>
</gene>
<proteinExistence type="predicted"/>
<comment type="caution">
    <text evidence="2">The sequence shown here is derived from an EMBL/GenBank/DDBJ whole genome shotgun (WGS) entry which is preliminary data.</text>
</comment>
<dbReference type="InterPro" id="IPR005939">
    <property type="entry name" value="BLH_phosphatase-like"/>
</dbReference>
<evidence type="ECO:0000313" key="2">
    <source>
        <dbReference type="EMBL" id="RMJ06264.1"/>
    </source>
</evidence>
<dbReference type="EMBL" id="QMDL01000001">
    <property type="protein sequence ID" value="RMJ06264.1"/>
    <property type="molecule type" value="Genomic_DNA"/>
</dbReference>
<dbReference type="GO" id="GO:0016787">
    <property type="term" value="F:hydrolase activity"/>
    <property type="evidence" value="ECO:0007669"/>
    <property type="project" value="UniProtKB-KW"/>
</dbReference>
<evidence type="ECO:0000259" key="1">
    <source>
        <dbReference type="Pfam" id="PF04273"/>
    </source>
</evidence>
<dbReference type="Pfam" id="PF04273">
    <property type="entry name" value="BLH_phosphatase"/>
    <property type="match status" value="1"/>
</dbReference>
<accession>A0A3M2RM20</accession>
<name>A0A3M2RM20_9GAMM</name>
<dbReference type="Proteomes" id="UP000265903">
    <property type="component" value="Unassembled WGS sequence"/>
</dbReference>
<keyword evidence="3" id="KW-1185">Reference proteome</keyword>
<dbReference type="AlphaFoldDB" id="A0A3M2RM20"/>
<protein>
    <submittedName>
        <fullName evidence="2">Beta-lactamase hydrolase-like protein</fullName>
        <ecNumber evidence="2">3.-.-.-</ecNumber>
    </submittedName>
</protein>
<dbReference type="OrthoDB" id="9802771at2"/>
<dbReference type="InterPro" id="IPR029021">
    <property type="entry name" value="Prot-tyrosine_phosphatase-like"/>
</dbReference>
<dbReference type="SUPFAM" id="SSF52799">
    <property type="entry name" value="(Phosphotyrosine protein) phosphatases II"/>
    <property type="match status" value="1"/>
</dbReference>
<dbReference type="CDD" id="cd14503">
    <property type="entry name" value="PTP-bact"/>
    <property type="match status" value="1"/>
</dbReference>
<sequence length="144" mass="15897">MDIRRIDDTMSVAPQIAIEDIPEIARLGFKTLIANRPDGEEFGQPPMTDIKASAEEHGLKWVYLPVASGHITDEDVDAFAPMFKAAEKPALAFCRSGTRSAVLWALSSAREQDPQDLLSKAYQAGYDLTGLIGRMHTQQQNHQS</sequence>
<organism evidence="2 3">
    <name type="scientific">Marinobacter litoralis</name>
    <dbReference type="NCBI Taxonomy" id="187981"/>
    <lineage>
        <taxon>Bacteria</taxon>
        <taxon>Pseudomonadati</taxon>
        <taxon>Pseudomonadota</taxon>
        <taxon>Gammaproteobacteria</taxon>
        <taxon>Pseudomonadales</taxon>
        <taxon>Marinobacteraceae</taxon>
        <taxon>Marinobacter</taxon>
    </lineage>
</organism>